<dbReference type="OrthoDB" id="43547at2759"/>
<sequence>DAVSLTSSVGRQFSKVDDIVELTVHGIEEVGKEIKDDVMKMLQNKLDDALLDTICVMLSRNPQCKLKPDDISFIQKPKQEPLETLLLTIPGHCSMYLVALMYYL</sequence>
<gene>
    <name evidence="1" type="ORF">CUNI_LOCUS21709</name>
</gene>
<protein>
    <submittedName>
        <fullName evidence="1">Uncharacterized protein</fullName>
    </submittedName>
</protein>
<evidence type="ECO:0000313" key="2">
    <source>
        <dbReference type="Proteomes" id="UP000678393"/>
    </source>
</evidence>
<accession>A0A8S4ADN9</accession>
<dbReference type="GO" id="GO:0005777">
    <property type="term" value="C:peroxisome"/>
    <property type="evidence" value="ECO:0007669"/>
    <property type="project" value="InterPro"/>
</dbReference>
<organism evidence="1 2">
    <name type="scientific">Candidula unifasciata</name>
    <dbReference type="NCBI Taxonomy" id="100452"/>
    <lineage>
        <taxon>Eukaryota</taxon>
        <taxon>Metazoa</taxon>
        <taxon>Spiralia</taxon>
        <taxon>Lophotrochozoa</taxon>
        <taxon>Mollusca</taxon>
        <taxon>Gastropoda</taxon>
        <taxon>Heterobranchia</taxon>
        <taxon>Euthyneura</taxon>
        <taxon>Panpulmonata</taxon>
        <taxon>Eupulmonata</taxon>
        <taxon>Stylommatophora</taxon>
        <taxon>Helicina</taxon>
        <taxon>Helicoidea</taxon>
        <taxon>Geomitridae</taxon>
        <taxon>Candidula</taxon>
    </lineage>
</organism>
<dbReference type="PANTHER" id="PTHR14918:SF3">
    <property type="entry name" value="KICSTOR COMPLEX PROTEIN SZT2"/>
    <property type="match status" value="1"/>
</dbReference>
<reference evidence="1" key="1">
    <citation type="submission" date="2021-04" db="EMBL/GenBank/DDBJ databases">
        <authorList>
            <consortium name="Molecular Ecology Group"/>
        </authorList>
    </citation>
    <scope>NUCLEOTIDE SEQUENCE</scope>
</reference>
<dbReference type="EMBL" id="CAJHNH020008496">
    <property type="protein sequence ID" value="CAG5136151.1"/>
    <property type="molecule type" value="Genomic_DNA"/>
</dbReference>
<dbReference type="AlphaFoldDB" id="A0A8S4ADN9"/>
<comment type="caution">
    <text evidence="1">The sequence shown here is derived from an EMBL/GenBank/DDBJ whole genome shotgun (WGS) entry which is preliminary data.</text>
</comment>
<feature type="non-terminal residue" evidence="1">
    <location>
        <position position="1"/>
    </location>
</feature>
<evidence type="ECO:0000313" key="1">
    <source>
        <dbReference type="EMBL" id="CAG5136151.1"/>
    </source>
</evidence>
<dbReference type="Proteomes" id="UP000678393">
    <property type="component" value="Unassembled WGS sequence"/>
</dbReference>
<name>A0A8S4ADN9_9EUPU</name>
<dbReference type="PANTHER" id="PTHR14918">
    <property type="entry name" value="KICSTOR COMPLEX PROTEIN SZT2"/>
    <property type="match status" value="1"/>
</dbReference>
<feature type="non-terminal residue" evidence="1">
    <location>
        <position position="104"/>
    </location>
</feature>
<keyword evidence="2" id="KW-1185">Reference proteome</keyword>
<dbReference type="InterPro" id="IPR033228">
    <property type="entry name" value="SZT2"/>
</dbReference>
<proteinExistence type="predicted"/>